<dbReference type="AlphaFoldDB" id="A0A0E4HAS7"/>
<dbReference type="GO" id="GO:0008757">
    <property type="term" value="F:S-adenosylmethionine-dependent methyltransferase activity"/>
    <property type="evidence" value="ECO:0007669"/>
    <property type="project" value="InterPro"/>
</dbReference>
<organism evidence="3 4">
    <name type="scientific">Paenibacillus riograndensis SBR5</name>
    <dbReference type="NCBI Taxonomy" id="1073571"/>
    <lineage>
        <taxon>Bacteria</taxon>
        <taxon>Bacillati</taxon>
        <taxon>Bacillota</taxon>
        <taxon>Bacilli</taxon>
        <taxon>Bacillales</taxon>
        <taxon>Paenibacillaceae</taxon>
        <taxon>Paenibacillus</taxon>
        <taxon>Paenibacillus sonchi group</taxon>
    </lineage>
</organism>
<evidence type="ECO:0000259" key="2">
    <source>
        <dbReference type="Pfam" id="PF08241"/>
    </source>
</evidence>
<evidence type="ECO:0000313" key="4">
    <source>
        <dbReference type="Proteomes" id="UP000033163"/>
    </source>
</evidence>
<gene>
    <name evidence="3" type="ORF">PRIO_3707</name>
</gene>
<dbReference type="PATRIC" id="fig|1073571.4.peg.3961"/>
<sequence length="284" mass="30770">MNEHEQASNASLPADQAEKQPVVPSSEELWNEDTYTAWTTRFGSPAEAAAKLMKDPAAKLYPLLNYLGEIRGKKIMNLMGSNGMKAVALGLLGAEASVADFSEANARYAGELAEAAGVPLAYTVSDVLKLPEELLNHTYDIVFAEMGIVHYFTDLAPFMDTVCQLLTPGGRFVLRDFHPVTTKLISSKGSTAKVRKHKVSGDYFDTALEEKKVSYSKYLPSSGGAEGAGRHSVVHWRRWTLGEIVTAAAGSGLVIRELAEEPNLSSDIYDKGIPKTFALVAETV</sequence>
<feature type="domain" description="Methyltransferase type 11" evidence="2">
    <location>
        <begin position="82"/>
        <end position="174"/>
    </location>
</feature>
<reference evidence="4" key="1">
    <citation type="submission" date="2015-03" db="EMBL/GenBank/DDBJ databases">
        <authorList>
            <person name="Wibberg D."/>
        </authorList>
    </citation>
    <scope>NUCLEOTIDE SEQUENCE [LARGE SCALE GENOMIC DNA]</scope>
</reference>
<accession>A0A0E4HAS7</accession>
<dbReference type="InterPro" id="IPR029063">
    <property type="entry name" value="SAM-dependent_MTases_sf"/>
</dbReference>
<dbReference type="EMBL" id="LN831776">
    <property type="protein sequence ID" value="CQR56110.1"/>
    <property type="molecule type" value="Genomic_DNA"/>
</dbReference>
<proteinExistence type="predicted"/>
<dbReference type="Gene3D" id="3.40.50.150">
    <property type="entry name" value="Vaccinia Virus protein VP39"/>
    <property type="match status" value="1"/>
</dbReference>
<evidence type="ECO:0000313" key="3">
    <source>
        <dbReference type="EMBL" id="CQR56110.1"/>
    </source>
</evidence>
<evidence type="ECO:0000256" key="1">
    <source>
        <dbReference type="SAM" id="MobiDB-lite"/>
    </source>
</evidence>
<dbReference type="InterPro" id="IPR013216">
    <property type="entry name" value="Methyltransf_11"/>
</dbReference>
<dbReference type="Pfam" id="PF08241">
    <property type="entry name" value="Methyltransf_11"/>
    <property type="match status" value="1"/>
</dbReference>
<dbReference type="RefSeq" id="WP_020432265.1">
    <property type="nucleotide sequence ID" value="NZ_AGBD01001441.1"/>
</dbReference>
<dbReference type="KEGG" id="pri:PRIO_3707"/>
<dbReference type="Proteomes" id="UP000033163">
    <property type="component" value="Chromosome I"/>
</dbReference>
<dbReference type="HOGENOM" id="CLU_996931_0_0_9"/>
<dbReference type="CDD" id="cd02440">
    <property type="entry name" value="AdoMet_MTases"/>
    <property type="match status" value="1"/>
</dbReference>
<dbReference type="STRING" id="483937.AMQ84_04870"/>
<dbReference type="SUPFAM" id="SSF53335">
    <property type="entry name" value="S-adenosyl-L-methionine-dependent methyltransferases"/>
    <property type="match status" value="1"/>
</dbReference>
<feature type="region of interest" description="Disordered" evidence="1">
    <location>
        <begin position="1"/>
        <end position="28"/>
    </location>
</feature>
<name>A0A0E4HAS7_9BACL</name>
<protein>
    <recommendedName>
        <fullName evidence="2">Methyltransferase type 11 domain-containing protein</fullName>
    </recommendedName>
</protein>